<dbReference type="PANTHER" id="PTHR47942">
    <property type="entry name" value="TETRATRICOPEPTIDE REPEAT (TPR)-LIKE SUPERFAMILY PROTEIN-RELATED"/>
    <property type="match status" value="1"/>
</dbReference>
<dbReference type="PROSITE" id="PS51375">
    <property type="entry name" value="PPR"/>
    <property type="match status" value="11"/>
</dbReference>
<evidence type="ECO:0008006" key="5">
    <source>
        <dbReference type="Google" id="ProtNLM"/>
    </source>
</evidence>
<feature type="repeat" description="PPR" evidence="2">
    <location>
        <begin position="335"/>
        <end position="369"/>
    </location>
</feature>
<dbReference type="Pfam" id="PF13041">
    <property type="entry name" value="PPR_2"/>
    <property type="match status" value="5"/>
</dbReference>
<keyword evidence="1" id="KW-0677">Repeat</keyword>
<dbReference type="NCBIfam" id="TIGR00756">
    <property type="entry name" value="PPR"/>
    <property type="match status" value="10"/>
</dbReference>
<accession>A0AA88RKW8</accession>
<evidence type="ECO:0000313" key="4">
    <source>
        <dbReference type="Proteomes" id="UP001187471"/>
    </source>
</evidence>
<dbReference type="InterPro" id="IPR002885">
    <property type="entry name" value="PPR_rpt"/>
</dbReference>
<dbReference type="EMBL" id="JAVXUO010000478">
    <property type="protein sequence ID" value="KAK2991728.1"/>
    <property type="molecule type" value="Genomic_DNA"/>
</dbReference>
<dbReference type="Pfam" id="PF01535">
    <property type="entry name" value="PPR"/>
    <property type="match status" value="3"/>
</dbReference>
<dbReference type="Proteomes" id="UP001187471">
    <property type="component" value="Unassembled WGS sequence"/>
</dbReference>
<proteinExistence type="predicted"/>
<dbReference type="Gene3D" id="1.25.40.10">
    <property type="entry name" value="Tetratricopeptide repeat domain"/>
    <property type="match status" value="5"/>
</dbReference>
<protein>
    <recommendedName>
        <fullName evidence="5">Pentatricopeptide repeat-containing protein</fullName>
    </recommendedName>
</protein>
<feature type="repeat" description="PPR" evidence="2">
    <location>
        <begin position="507"/>
        <end position="541"/>
    </location>
</feature>
<gene>
    <name evidence="3" type="ORF">RJ640_004256</name>
</gene>
<evidence type="ECO:0000313" key="3">
    <source>
        <dbReference type="EMBL" id="KAK2991728.1"/>
    </source>
</evidence>
<dbReference type="PANTHER" id="PTHR47942:SF16">
    <property type="entry name" value="PENTATRICOPEPTIDE REPEAT DOMAIN CONTAINING PROTEIN-RELATED"/>
    <property type="match status" value="1"/>
</dbReference>
<feature type="repeat" description="PPR" evidence="2">
    <location>
        <begin position="577"/>
        <end position="611"/>
    </location>
</feature>
<feature type="repeat" description="PPR" evidence="2">
    <location>
        <begin position="542"/>
        <end position="576"/>
    </location>
</feature>
<dbReference type="Pfam" id="PF12854">
    <property type="entry name" value="PPR_1"/>
    <property type="match status" value="1"/>
</dbReference>
<dbReference type="InterPro" id="IPR051222">
    <property type="entry name" value="PPR/CCM1_RNA-binding"/>
</dbReference>
<reference evidence="3" key="1">
    <citation type="submission" date="2022-12" db="EMBL/GenBank/DDBJ databases">
        <title>Draft genome assemblies for two species of Escallonia (Escalloniales).</title>
        <authorList>
            <person name="Chanderbali A."/>
            <person name="Dervinis C."/>
            <person name="Anghel I."/>
            <person name="Soltis D."/>
            <person name="Soltis P."/>
            <person name="Zapata F."/>
        </authorList>
    </citation>
    <scope>NUCLEOTIDE SEQUENCE</scope>
    <source>
        <strain evidence="3">UCBG92.1500</strain>
        <tissue evidence="3">Leaf</tissue>
    </source>
</reference>
<dbReference type="AlphaFoldDB" id="A0AA88RKW8"/>
<feature type="repeat" description="PPR" evidence="2">
    <location>
        <begin position="472"/>
        <end position="506"/>
    </location>
</feature>
<feature type="repeat" description="PPR" evidence="2">
    <location>
        <begin position="402"/>
        <end position="436"/>
    </location>
</feature>
<organism evidence="3 4">
    <name type="scientific">Escallonia rubra</name>
    <dbReference type="NCBI Taxonomy" id="112253"/>
    <lineage>
        <taxon>Eukaryota</taxon>
        <taxon>Viridiplantae</taxon>
        <taxon>Streptophyta</taxon>
        <taxon>Embryophyta</taxon>
        <taxon>Tracheophyta</taxon>
        <taxon>Spermatophyta</taxon>
        <taxon>Magnoliopsida</taxon>
        <taxon>eudicotyledons</taxon>
        <taxon>Gunneridae</taxon>
        <taxon>Pentapetalae</taxon>
        <taxon>asterids</taxon>
        <taxon>campanulids</taxon>
        <taxon>Escalloniales</taxon>
        <taxon>Escalloniaceae</taxon>
        <taxon>Escallonia</taxon>
    </lineage>
</organism>
<sequence>MKASVSVIKVCSAGLKMIVWGKKEPSRLFSSVAVGALDSSPLFLDEQGDFISVNSHQQDNFPSLGGISADYTGVHHEPLHAFGKKDNIFEAVDYDEILRYTFYQQTDYNELKRIKFILKSRGWNIDSRNNSSNMIVLDECNIMRILNDLFEESRDAALALYFYRWSERCKGSEHTVRSICTMIHILVAGNMNHRAMDLIIYLVRKNDGEDWWCNLLLKVLYDTNSERRVLGIAYSMLVDCYTKENMTNVALKLTCQMNHLSIFPSMGVCNSLIRALLDSEQVELAWDLLEEMQSQGLALNASIISLFIHNYCSKGDLGSGWKLLMEMKTYGIKPDIVAYTILIDSLSKMSLLREATSILFKLNQMGMSLDSVSVTSVIDGFCKAGHCVKAIAVLNIFGLSPNIYIYNSFISKLCTDGNMDKASSVFHEMSYLGLLPDCFCYTTIIGGYCKSRNMNVALNFFGKMFKRGIMPSVATYTALVDGYCRHEDLEMAEHAFQSMILAGLVPDSIAYNTLIDGYGKKGYLHKAFGLLGTMKSAGIRPDVVTYNCVIHSLILRGYVSEAKGILDELIRRGFSPDAVTFTTLLSGYSKKGNFEEAFLVWFYMSEHHMQPDVVTCSALLNGYCKARCMKEAGALFRQMLDIGLVPDLMLYNTLIHGFCCVGNTGDACHLVNMMVEHGISPNNATHRALVLGHEKECIQNPVETAVSRVQKILLKHGISIDVDQYRTSVQEPGR</sequence>
<evidence type="ECO:0000256" key="2">
    <source>
        <dbReference type="PROSITE-ProRule" id="PRU00708"/>
    </source>
</evidence>
<keyword evidence="4" id="KW-1185">Reference proteome</keyword>
<dbReference type="InterPro" id="IPR011990">
    <property type="entry name" value="TPR-like_helical_dom_sf"/>
</dbReference>
<feature type="repeat" description="PPR" evidence="2">
    <location>
        <begin position="612"/>
        <end position="646"/>
    </location>
</feature>
<feature type="repeat" description="PPR" evidence="2">
    <location>
        <begin position="265"/>
        <end position="299"/>
    </location>
</feature>
<feature type="repeat" description="PPR" evidence="2">
    <location>
        <begin position="647"/>
        <end position="681"/>
    </location>
</feature>
<evidence type="ECO:0000256" key="1">
    <source>
        <dbReference type="ARBA" id="ARBA00022737"/>
    </source>
</evidence>
<comment type="caution">
    <text evidence="3">The sequence shown here is derived from an EMBL/GenBank/DDBJ whole genome shotgun (WGS) entry which is preliminary data.</text>
</comment>
<name>A0AA88RKW8_9ASTE</name>
<feature type="repeat" description="PPR" evidence="2">
    <location>
        <begin position="300"/>
        <end position="334"/>
    </location>
</feature>
<feature type="repeat" description="PPR" evidence="2">
    <location>
        <begin position="437"/>
        <end position="471"/>
    </location>
</feature>